<reference evidence="2" key="2">
    <citation type="submission" date="2022-10" db="EMBL/GenBank/DDBJ databases">
        <authorList>
            <consortium name="ENA_rothamsted_submissions"/>
            <consortium name="culmorum"/>
            <person name="King R."/>
        </authorList>
    </citation>
    <scope>NUCLEOTIDE SEQUENCE</scope>
</reference>
<name>A0A9N9WQ21_9DIPT</name>
<reference evidence="2" key="1">
    <citation type="submission" date="2022-01" db="EMBL/GenBank/DDBJ databases">
        <authorList>
            <person name="King R."/>
        </authorList>
    </citation>
    <scope>NUCLEOTIDE SEQUENCE</scope>
</reference>
<keyword evidence="1" id="KW-0812">Transmembrane</keyword>
<dbReference type="Proteomes" id="UP001153620">
    <property type="component" value="Chromosome 1"/>
</dbReference>
<evidence type="ECO:0000313" key="3">
    <source>
        <dbReference type="Proteomes" id="UP001153620"/>
    </source>
</evidence>
<sequence length="198" mass="23334">MFKLEDLHEYACSHVNLYFNICSKFKSNVNVWRIPFKGKIMDLFFNCHDTLSCSDTFIVIYWITLILGLIGIFEACKEMIIIFNDENYEPMTFGQRSYEFIGVRQRRRARICGLSLNIKLFFGLIYGLIKLRTSHILPWIAVYGFIIAIEIFYWICDTYTNRRVKLAPIRSLVILIVRWLLTIHIMLVINAIKAKGMI</sequence>
<feature type="transmembrane region" description="Helical" evidence="1">
    <location>
        <begin position="111"/>
        <end position="129"/>
    </location>
</feature>
<evidence type="ECO:0000256" key="1">
    <source>
        <dbReference type="SAM" id="Phobius"/>
    </source>
</evidence>
<feature type="transmembrane region" description="Helical" evidence="1">
    <location>
        <begin position="135"/>
        <end position="155"/>
    </location>
</feature>
<gene>
    <name evidence="2" type="ORF">CHIRRI_LOCUS2696</name>
</gene>
<feature type="transmembrane region" description="Helical" evidence="1">
    <location>
        <begin position="167"/>
        <end position="192"/>
    </location>
</feature>
<dbReference type="AlphaFoldDB" id="A0A9N9WQ21"/>
<dbReference type="EMBL" id="OU895877">
    <property type="protein sequence ID" value="CAG9799738.1"/>
    <property type="molecule type" value="Genomic_DNA"/>
</dbReference>
<feature type="transmembrane region" description="Helical" evidence="1">
    <location>
        <begin position="58"/>
        <end position="76"/>
    </location>
</feature>
<proteinExistence type="predicted"/>
<keyword evidence="1" id="KW-0472">Membrane</keyword>
<evidence type="ECO:0000313" key="2">
    <source>
        <dbReference type="EMBL" id="CAG9799738.1"/>
    </source>
</evidence>
<protein>
    <submittedName>
        <fullName evidence="2">Uncharacterized protein</fullName>
    </submittedName>
</protein>
<accession>A0A9N9WQ21</accession>
<dbReference type="OrthoDB" id="7968664at2759"/>
<keyword evidence="3" id="KW-1185">Reference proteome</keyword>
<keyword evidence="1" id="KW-1133">Transmembrane helix</keyword>
<organism evidence="2 3">
    <name type="scientific">Chironomus riparius</name>
    <dbReference type="NCBI Taxonomy" id="315576"/>
    <lineage>
        <taxon>Eukaryota</taxon>
        <taxon>Metazoa</taxon>
        <taxon>Ecdysozoa</taxon>
        <taxon>Arthropoda</taxon>
        <taxon>Hexapoda</taxon>
        <taxon>Insecta</taxon>
        <taxon>Pterygota</taxon>
        <taxon>Neoptera</taxon>
        <taxon>Endopterygota</taxon>
        <taxon>Diptera</taxon>
        <taxon>Nematocera</taxon>
        <taxon>Chironomoidea</taxon>
        <taxon>Chironomidae</taxon>
        <taxon>Chironominae</taxon>
        <taxon>Chironomus</taxon>
    </lineage>
</organism>